<evidence type="ECO:0000256" key="1">
    <source>
        <dbReference type="ARBA" id="ARBA00004167"/>
    </source>
</evidence>
<dbReference type="SMART" id="SM00220">
    <property type="entry name" value="S_TKc"/>
    <property type="match status" value="1"/>
</dbReference>
<keyword evidence="13" id="KW-1015">Disulfide bond</keyword>
<keyword evidence="3" id="KW-0723">Serine/threonine-protein kinase</keyword>
<dbReference type="AlphaFoldDB" id="A0AAN8TVW0"/>
<evidence type="ECO:0000313" key="24">
    <source>
        <dbReference type="Proteomes" id="UP001371456"/>
    </source>
</evidence>
<reference evidence="23 24" key="1">
    <citation type="submission" date="2024-02" db="EMBL/GenBank/DDBJ databases">
        <title>de novo genome assembly of Solanum bulbocastanum strain 11H21.</title>
        <authorList>
            <person name="Hosaka A.J."/>
        </authorList>
    </citation>
    <scope>NUCLEOTIDE SEQUENCE [LARGE SCALE GENOMIC DNA]</scope>
    <source>
        <tissue evidence="23">Young leaves</tissue>
    </source>
</reference>
<protein>
    <recommendedName>
        <fullName evidence="2">non-specific serine/threonine protein kinase</fullName>
        <ecNumber evidence="2">2.7.11.1</ecNumber>
    </recommendedName>
</protein>
<evidence type="ECO:0000256" key="10">
    <source>
        <dbReference type="ARBA" id="ARBA00022840"/>
    </source>
</evidence>
<dbReference type="EMBL" id="JBANQN010000003">
    <property type="protein sequence ID" value="KAK6795035.1"/>
    <property type="molecule type" value="Genomic_DNA"/>
</dbReference>
<dbReference type="SUPFAM" id="SSF56112">
    <property type="entry name" value="Protein kinase-like (PK-like)"/>
    <property type="match status" value="1"/>
</dbReference>
<keyword evidence="10" id="KW-0067">ATP-binding</keyword>
<dbReference type="Pfam" id="PF01657">
    <property type="entry name" value="Stress-antifung"/>
    <property type="match status" value="2"/>
</dbReference>
<evidence type="ECO:0000256" key="14">
    <source>
        <dbReference type="ARBA" id="ARBA00023170"/>
    </source>
</evidence>
<dbReference type="InterPro" id="IPR001245">
    <property type="entry name" value="Ser-Thr/Tyr_kinase_cat_dom"/>
</dbReference>
<comment type="catalytic activity">
    <reaction evidence="16">
        <text>L-threonyl-[protein] + ATP = O-phospho-L-threonyl-[protein] + ADP + H(+)</text>
        <dbReference type="Rhea" id="RHEA:46608"/>
        <dbReference type="Rhea" id="RHEA-COMP:11060"/>
        <dbReference type="Rhea" id="RHEA-COMP:11605"/>
        <dbReference type="ChEBI" id="CHEBI:15378"/>
        <dbReference type="ChEBI" id="CHEBI:30013"/>
        <dbReference type="ChEBI" id="CHEBI:30616"/>
        <dbReference type="ChEBI" id="CHEBI:61977"/>
        <dbReference type="ChEBI" id="CHEBI:456216"/>
        <dbReference type="EC" id="2.7.11.1"/>
    </reaction>
</comment>
<proteinExistence type="predicted"/>
<feature type="region of interest" description="Disordered" evidence="18">
    <location>
        <begin position="257"/>
        <end position="288"/>
    </location>
</feature>
<feature type="domain" description="Protein kinase" evidence="21">
    <location>
        <begin position="376"/>
        <end position="661"/>
    </location>
</feature>
<dbReference type="FunFam" id="3.30.200.20:FF:000195">
    <property type="entry name" value="G-type lectin S-receptor-like serine/threonine-protein kinase"/>
    <property type="match status" value="1"/>
</dbReference>
<comment type="catalytic activity">
    <reaction evidence="17">
        <text>L-seryl-[protein] + ATP = O-phospho-L-seryl-[protein] + ADP + H(+)</text>
        <dbReference type="Rhea" id="RHEA:17989"/>
        <dbReference type="Rhea" id="RHEA-COMP:9863"/>
        <dbReference type="Rhea" id="RHEA-COMP:11604"/>
        <dbReference type="ChEBI" id="CHEBI:15378"/>
        <dbReference type="ChEBI" id="CHEBI:29999"/>
        <dbReference type="ChEBI" id="CHEBI:30616"/>
        <dbReference type="ChEBI" id="CHEBI:83421"/>
        <dbReference type="ChEBI" id="CHEBI:456216"/>
        <dbReference type="EC" id="2.7.11.1"/>
    </reaction>
</comment>
<evidence type="ECO:0000256" key="17">
    <source>
        <dbReference type="ARBA" id="ARBA00048679"/>
    </source>
</evidence>
<evidence type="ECO:0000256" key="2">
    <source>
        <dbReference type="ARBA" id="ARBA00012513"/>
    </source>
</evidence>
<evidence type="ECO:0000256" key="5">
    <source>
        <dbReference type="ARBA" id="ARBA00022692"/>
    </source>
</evidence>
<dbReference type="PROSITE" id="PS51473">
    <property type="entry name" value="GNK2"/>
    <property type="match status" value="2"/>
</dbReference>
<feature type="signal peptide" evidence="20">
    <location>
        <begin position="1"/>
        <end position="31"/>
    </location>
</feature>
<keyword evidence="11 19" id="KW-1133">Transmembrane helix</keyword>
<evidence type="ECO:0000313" key="23">
    <source>
        <dbReference type="EMBL" id="KAK6795035.1"/>
    </source>
</evidence>
<dbReference type="Gene3D" id="3.30.200.20">
    <property type="entry name" value="Phosphorylase Kinase, domain 1"/>
    <property type="match status" value="1"/>
</dbReference>
<feature type="transmembrane region" description="Helical" evidence="19">
    <location>
        <begin position="294"/>
        <end position="318"/>
    </location>
</feature>
<dbReference type="Proteomes" id="UP001371456">
    <property type="component" value="Unassembled WGS sequence"/>
</dbReference>
<keyword evidence="5 19" id="KW-0812">Transmembrane</keyword>
<dbReference type="PANTHER" id="PTHR27002">
    <property type="entry name" value="RECEPTOR-LIKE SERINE/THREONINE-PROTEIN KINASE SD1-8"/>
    <property type="match status" value="1"/>
</dbReference>
<evidence type="ECO:0000256" key="7">
    <source>
        <dbReference type="ARBA" id="ARBA00022737"/>
    </source>
</evidence>
<evidence type="ECO:0000256" key="18">
    <source>
        <dbReference type="SAM" id="MobiDB-lite"/>
    </source>
</evidence>
<keyword evidence="6 20" id="KW-0732">Signal</keyword>
<feature type="chain" id="PRO_5042960833" description="non-specific serine/threonine protein kinase" evidence="20">
    <location>
        <begin position="32"/>
        <end position="690"/>
    </location>
</feature>
<dbReference type="PROSITE" id="PS50011">
    <property type="entry name" value="PROTEIN_KINASE_DOM"/>
    <property type="match status" value="1"/>
</dbReference>
<dbReference type="CDD" id="cd14066">
    <property type="entry name" value="STKc_IRAK"/>
    <property type="match status" value="1"/>
</dbReference>
<dbReference type="CDD" id="cd23509">
    <property type="entry name" value="Gnk2-like"/>
    <property type="match status" value="2"/>
</dbReference>
<evidence type="ECO:0000259" key="22">
    <source>
        <dbReference type="PROSITE" id="PS51473"/>
    </source>
</evidence>
<feature type="domain" description="Gnk2-homologous" evidence="22">
    <location>
        <begin position="34"/>
        <end position="137"/>
    </location>
</feature>
<dbReference type="CDD" id="cd12087">
    <property type="entry name" value="TM_EGFR-like"/>
    <property type="match status" value="1"/>
</dbReference>
<gene>
    <name evidence="23" type="ORF">RDI58_008488</name>
</gene>
<dbReference type="InterPro" id="IPR002902">
    <property type="entry name" value="GNK2"/>
</dbReference>
<dbReference type="EC" id="2.7.11.1" evidence="2"/>
<keyword evidence="24" id="KW-1185">Reference proteome</keyword>
<evidence type="ECO:0000256" key="9">
    <source>
        <dbReference type="ARBA" id="ARBA00022777"/>
    </source>
</evidence>
<sequence>MASVLVLCLCSTQTLILILLLHSVLLVGVKAQMSYLYHSCSMSKHYTEGSKFQSNLYRLLYRSLYNNGGKSIYTKVSEGEEPDKVHGVFLCRRYVAPKDCQSCIDVASERILHECPLDRQGNIWYDDCLVRYSNIPNFASMLNTSFSRILYNTQNVSQPEQFMEYLSAMFDNLTSQAITINLNLKYAENSDLAISFQVLYGMVQCLPDLSAVDCVTCLKTAFSGIRDYFLPNLPRGVRILLPSCNLRYELYPFFKDSEPPSTSQGNEDEGMSSVPPSTSQGNEDEGKNTSKTKLISIIIGVILAILAVGLLGTCFYLVKRRRIEKEGNEESQELKLLDIIGQTLDENDDFGSEKQGRSREFPVVKLDLVRAATQNFSEENKLGEGGFGPVYKGTLANGITIAIKRLSRTSGQGLKEFKNEVVLIARLQHRNLVRLLGCCLEGNEALLIYEFMPNKSLDFLLFDSRENEILDWRQRLHIIKGIAKGILYLHEDSRLRIIHRDLKASNVLLDKDMNPKISDFGMAKMFSGNQQEANTNRVVGTYGYMAPEYAMEGLFSTKSDVFSFGVLLLEIVSGRKNNSYVSEYGQSLLNFAWKLWREGHGLELMDPCLSQSCVTTEITKCIHLGLLCVQQDPADRPTMSCVAFMLENDTQTLPQPSQPAFSIGRSTTEPRSNDQLCSVNEVTLSILSPR</sequence>
<evidence type="ECO:0000256" key="15">
    <source>
        <dbReference type="ARBA" id="ARBA00023180"/>
    </source>
</evidence>
<evidence type="ECO:0000256" key="12">
    <source>
        <dbReference type="ARBA" id="ARBA00023136"/>
    </source>
</evidence>
<comment type="subcellular location">
    <subcellularLocation>
        <location evidence="1">Membrane</location>
        <topology evidence="1">Single-pass membrane protein</topology>
    </subcellularLocation>
</comment>
<dbReference type="GO" id="GO:0005886">
    <property type="term" value="C:plasma membrane"/>
    <property type="evidence" value="ECO:0007669"/>
    <property type="project" value="TreeGrafter"/>
</dbReference>
<keyword evidence="9" id="KW-0418">Kinase</keyword>
<dbReference type="InterPro" id="IPR011009">
    <property type="entry name" value="Kinase-like_dom_sf"/>
</dbReference>
<evidence type="ECO:0000256" key="11">
    <source>
        <dbReference type="ARBA" id="ARBA00022989"/>
    </source>
</evidence>
<dbReference type="InterPro" id="IPR038408">
    <property type="entry name" value="GNK2_sf"/>
</dbReference>
<dbReference type="Gene3D" id="3.30.430.20">
    <property type="entry name" value="Gnk2 domain, C-X8-C-X2-C motif"/>
    <property type="match status" value="2"/>
</dbReference>
<evidence type="ECO:0000259" key="21">
    <source>
        <dbReference type="PROSITE" id="PS50011"/>
    </source>
</evidence>
<evidence type="ECO:0000256" key="3">
    <source>
        <dbReference type="ARBA" id="ARBA00022527"/>
    </source>
</evidence>
<evidence type="ECO:0000256" key="13">
    <source>
        <dbReference type="ARBA" id="ARBA00023157"/>
    </source>
</evidence>
<evidence type="ECO:0000256" key="19">
    <source>
        <dbReference type="SAM" id="Phobius"/>
    </source>
</evidence>
<feature type="domain" description="Gnk2-homologous" evidence="22">
    <location>
        <begin position="144"/>
        <end position="253"/>
    </location>
</feature>
<dbReference type="FunFam" id="1.10.510.10:FF:000060">
    <property type="entry name" value="G-type lectin S-receptor-like serine/threonine-protein kinase"/>
    <property type="match status" value="1"/>
</dbReference>
<dbReference type="Pfam" id="PF07714">
    <property type="entry name" value="PK_Tyr_Ser-Thr"/>
    <property type="match status" value="1"/>
</dbReference>
<dbReference type="PANTHER" id="PTHR27002:SF814">
    <property type="entry name" value="CYSTEINE-RICH RECEPTOR-LIKE PROTEIN KINASE 10"/>
    <property type="match status" value="1"/>
</dbReference>
<dbReference type="InterPro" id="IPR000719">
    <property type="entry name" value="Prot_kinase_dom"/>
</dbReference>
<keyword evidence="15" id="KW-0325">Glycoprotein</keyword>
<dbReference type="GO" id="GO:0004674">
    <property type="term" value="F:protein serine/threonine kinase activity"/>
    <property type="evidence" value="ECO:0007669"/>
    <property type="project" value="UniProtKB-KW"/>
</dbReference>
<comment type="caution">
    <text evidence="23">The sequence shown here is derived from an EMBL/GenBank/DDBJ whole genome shotgun (WGS) entry which is preliminary data.</text>
</comment>
<organism evidence="23 24">
    <name type="scientific">Solanum bulbocastanum</name>
    <name type="common">Wild potato</name>
    <dbReference type="NCBI Taxonomy" id="147425"/>
    <lineage>
        <taxon>Eukaryota</taxon>
        <taxon>Viridiplantae</taxon>
        <taxon>Streptophyta</taxon>
        <taxon>Embryophyta</taxon>
        <taxon>Tracheophyta</taxon>
        <taxon>Spermatophyta</taxon>
        <taxon>Magnoliopsida</taxon>
        <taxon>eudicotyledons</taxon>
        <taxon>Gunneridae</taxon>
        <taxon>Pentapetalae</taxon>
        <taxon>asterids</taxon>
        <taxon>lamiids</taxon>
        <taxon>Solanales</taxon>
        <taxon>Solanaceae</taxon>
        <taxon>Solanoideae</taxon>
        <taxon>Solaneae</taxon>
        <taxon>Solanum</taxon>
    </lineage>
</organism>
<keyword evidence="4" id="KW-0808">Transferase</keyword>
<evidence type="ECO:0000256" key="16">
    <source>
        <dbReference type="ARBA" id="ARBA00047899"/>
    </source>
</evidence>
<name>A0AAN8TVW0_SOLBU</name>
<dbReference type="Gene3D" id="1.10.510.10">
    <property type="entry name" value="Transferase(Phosphotransferase) domain 1"/>
    <property type="match status" value="1"/>
</dbReference>
<dbReference type="GO" id="GO:0005524">
    <property type="term" value="F:ATP binding"/>
    <property type="evidence" value="ECO:0007669"/>
    <property type="project" value="UniProtKB-KW"/>
</dbReference>
<keyword evidence="12 19" id="KW-0472">Membrane</keyword>
<evidence type="ECO:0000256" key="4">
    <source>
        <dbReference type="ARBA" id="ARBA00022679"/>
    </source>
</evidence>
<keyword evidence="8" id="KW-0547">Nucleotide-binding</keyword>
<accession>A0AAN8TVW0</accession>
<evidence type="ECO:0000256" key="6">
    <source>
        <dbReference type="ARBA" id="ARBA00022729"/>
    </source>
</evidence>
<dbReference type="InterPro" id="IPR008271">
    <property type="entry name" value="Ser/Thr_kinase_AS"/>
</dbReference>
<evidence type="ECO:0000256" key="20">
    <source>
        <dbReference type="SAM" id="SignalP"/>
    </source>
</evidence>
<keyword evidence="14" id="KW-0675">Receptor</keyword>
<dbReference type="Pfam" id="PF11883">
    <property type="entry name" value="DUF3403"/>
    <property type="match status" value="1"/>
</dbReference>
<dbReference type="PROSITE" id="PS00108">
    <property type="entry name" value="PROTEIN_KINASE_ST"/>
    <property type="match status" value="1"/>
</dbReference>
<dbReference type="InterPro" id="IPR021820">
    <property type="entry name" value="S-locus_recpt_kinase_C"/>
</dbReference>
<keyword evidence="7" id="KW-0677">Repeat</keyword>
<evidence type="ECO:0000256" key="8">
    <source>
        <dbReference type="ARBA" id="ARBA00022741"/>
    </source>
</evidence>